<accession>A0ABW5GVN6</accession>
<dbReference type="SUPFAM" id="SSF54637">
    <property type="entry name" value="Thioesterase/thiol ester dehydrase-isomerase"/>
    <property type="match status" value="2"/>
</dbReference>
<dbReference type="Pfam" id="PF13452">
    <property type="entry name" value="FAS1_DH_region"/>
    <property type="match status" value="1"/>
</dbReference>
<evidence type="ECO:0000256" key="1">
    <source>
        <dbReference type="ARBA" id="ARBA00005254"/>
    </source>
</evidence>
<proteinExistence type="inferred from homology"/>
<dbReference type="PANTHER" id="PTHR13078:SF56">
    <property type="entry name" value="PEROXISOMAL MULTIFUNCTIONAL ENZYME TYPE 2"/>
    <property type="match status" value="1"/>
</dbReference>
<evidence type="ECO:0000259" key="2">
    <source>
        <dbReference type="Pfam" id="PF01575"/>
    </source>
</evidence>
<sequence length="289" mass="31776">MADGLRFDPSGLDKWTEENRFEVTRERLAEYARATNDPIERHLAGDVASPVFAIVPVFQSLLEPALEVVPPSLFGSVLHGEQDFRFHRPIRPGDKLVSRGRMTGYQGLPKGTRATVYLETRDEDGELVNEQYVMFFVRGFDTGEERGEPAPEHKFDETLRADAPVGEVGQHVDDDQTFRYGPAAGDPMPIHLDEEIAKASGLPGIIAHGLCTMAFTSWALLTEVGSSEVDRLRRLAVRFAKPVLPGQDLNTTIWRAGSADGVTSYAYETRVGDTVVISDGLAEISEGTS</sequence>
<evidence type="ECO:0000313" key="4">
    <source>
        <dbReference type="EMBL" id="MFD2465014.1"/>
    </source>
</evidence>
<organism evidence="4 5">
    <name type="scientific">Amycolatopsis samaneae</name>
    <dbReference type="NCBI Taxonomy" id="664691"/>
    <lineage>
        <taxon>Bacteria</taxon>
        <taxon>Bacillati</taxon>
        <taxon>Actinomycetota</taxon>
        <taxon>Actinomycetes</taxon>
        <taxon>Pseudonocardiales</taxon>
        <taxon>Pseudonocardiaceae</taxon>
        <taxon>Amycolatopsis</taxon>
    </lineage>
</organism>
<comment type="similarity">
    <text evidence="1">Belongs to the enoyl-CoA hydratase/isomerase family.</text>
</comment>
<dbReference type="Gene3D" id="3.10.129.10">
    <property type="entry name" value="Hotdog Thioesterase"/>
    <property type="match status" value="1"/>
</dbReference>
<evidence type="ECO:0000259" key="3">
    <source>
        <dbReference type="Pfam" id="PF13452"/>
    </source>
</evidence>
<dbReference type="Proteomes" id="UP001597419">
    <property type="component" value="Unassembled WGS sequence"/>
</dbReference>
<dbReference type="PANTHER" id="PTHR13078">
    <property type="entry name" value="PEROXISOMAL MULTIFUNCTIONAL ENZYME TYPE 2-RELATED"/>
    <property type="match status" value="1"/>
</dbReference>
<gene>
    <name evidence="4" type="ORF">ACFSYJ_40795</name>
</gene>
<dbReference type="InterPro" id="IPR039569">
    <property type="entry name" value="FAS1-like_DH_region"/>
</dbReference>
<dbReference type="CDD" id="cd03441">
    <property type="entry name" value="R_hydratase_like"/>
    <property type="match status" value="1"/>
</dbReference>
<dbReference type="InterPro" id="IPR029069">
    <property type="entry name" value="HotDog_dom_sf"/>
</dbReference>
<name>A0ABW5GVN6_9PSEU</name>
<dbReference type="RefSeq" id="WP_345399213.1">
    <property type="nucleotide sequence ID" value="NZ_BAABHG010000010.1"/>
</dbReference>
<dbReference type="Pfam" id="PF01575">
    <property type="entry name" value="MaoC_dehydratas"/>
    <property type="match status" value="1"/>
</dbReference>
<feature type="domain" description="MaoC-like" evidence="2">
    <location>
        <begin position="165"/>
        <end position="274"/>
    </location>
</feature>
<comment type="caution">
    <text evidence="4">The sequence shown here is derived from an EMBL/GenBank/DDBJ whole genome shotgun (WGS) entry which is preliminary data.</text>
</comment>
<reference evidence="5" key="1">
    <citation type="journal article" date="2019" name="Int. J. Syst. Evol. Microbiol.">
        <title>The Global Catalogue of Microorganisms (GCM) 10K type strain sequencing project: providing services to taxonomists for standard genome sequencing and annotation.</title>
        <authorList>
            <consortium name="The Broad Institute Genomics Platform"/>
            <consortium name="The Broad Institute Genome Sequencing Center for Infectious Disease"/>
            <person name="Wu L."/>
            <person name="Ma J."/>
        </authorList>
    </citation>
    <scope>NUCLEOTIDE SEQUENCE [LARGE SCALE GENOMIC DNA]</scope>
    <source>
        <strain evidence="5">CGMCC 4.7643</strain>
    </source>
</reference>
<keyword evidence="5" id="KW-1185">Reference proteome</keyword>
<dbReference type="InterPro" id="IPR002539">
    <property type="entry name" value="MaoC-like_dom"/>
</dbReference>
<protein>
    <submittedName>
        <fullName evidence="4">MaoC/PaaZ C-terminal domain-containing protein</fullName>
    </submittedName>
</protein>
<evidence type="ECO:0000313" key="5">
    <source>
        <dbReference type="Proteomes" id="UP001597419"/>
    </source>
</evidence>
<feature type="domain" description="FAS1-like dehydratase" evidence="3">
    <location>
        <begin position="15"/>
        <end position="128"/>
    </location>
</feature>
<dbReference type="EMBL" id="JBHUKU010000028">
    <property type="protein sequence ID" value="MFD2465014.1"/>
    <property type="molecule type" value="Genomic_DNA"/>
</dbReference>